<evidence type="ECO:0000256" key="2">
    <source>
        <dbReference type="ARBA" id="ARBA00022475"/>
    </source>
</evidence>
<evidence type="ECO:0000313" key="7">
    <source>
        <dbReference type="EMBL" id="HIS31559.1"/>
    </source>
</evidence>
<dbReference type="Pfam" id="PF02653">
    <property type="entry name" value="BPD_transp_2"/>
    <property type="match status" value="1"/>
</dbReference>
<feature type="transmembrane region" description="Helical" evidence="6">
    <location>
        <begin position="137"/>
        <end position="155"/>
    </location>
</feature>
<dbReference type="Proteomes" id="UP000823935">
    <property type="component" value="Unassembled WGS sequence"/>
</dbReference>
<keyword evidence="3 6" id="KW-0812">Transmembrane</keyword>
<sequence length="354" mass="38207">MNSAKKFDVLRTILSVLIALAISFVIIFLVSEQPFEAIKNLLIGPLTSKRNMGNVVESMIPLIFTGTGVCIMFSANQINLGGEGAFHMGGLVASIIAIWVTGKFVSPVLALICAGLVGALFTAIPAIMKITTSASEMVSSLMINYVALYFGNYMLNNVIGDPAASAASYKLSEASELPVLVDGTRVHLGIIIALAVAVLGYVFLYRTKMGYQLRITGENEEFARYSGINIVKVILVSQLLGGFVIGLGGGVEMLSPIYSRFTWTSLLGYGWDAIIICTLAKKNPLYTPFAALFLAYLRTGASIMARRTDVTLEIVQITQGIIILLVVAEQFLSKYKHKMIAREAKAALKDEEVA</sequence>
<comment type="caution">
    <text evidence="7">The sequence shown here is derived from an EMBL/GenBank/DDBJ whole genome shotgun (WGS) entry which is preliminary data.</text>
</comment>
<evidence type="ECO:0000256" key="4">
    <source>
        <dbReference type="ARBA" id="ARBA00022989"/>
    </source>
</evidence>
<feature type="transmembrane region" description="Helical" evidence="6">
    <location>
        <begin position="226"/>
        <end position="249"/>
    </location>
</feature>
<dbReference type="GO" id="GO:0022857">
    <property type="term" value="F:transmembrane transporter activity"/>
    <property type="evidence" value="ECO:0007669"/>
    <property type="project" value="InterPro"/>
</dbReference>
<dbReference type="InterPro" id="IPR001851">
    <property type="entry name" value="ABC_transp_permease"/>
</dbReference>
<evidence type="ECO:0000256" key="1">
    <source>
        <dbReference type="ARBA" id="ARBA00004651"/>
    </source>
</evidence>
<proteinExistence type="predicted"/>
<organism evidence="7 8">
    <name type="scientific">Candidatus Limivivens intestinipullorum</name>
    <dbReference type="NCBI Taxonomy" id="2840858"/>
    <lineage>
        <taxon>Bacteria</taxon>
        <taxon>Bacillati</taxon>
        <taxon>Bacillota</taxon>
        <taxon>Clostridia</taxon>
        <taxon>Lachnospirales</taxon>
        <taxon>Lachnospiraceae</taxon>
        <taxon>Lachnospiraceae incertae sedis</taxon>
        <taxon>Candidatus Limivivens</taxon>
    </lineage>
</organism>
<dbReference type="PANTHER" id="PTHR47089:SF1">
    <property type="entry name" value="GUANOSINE ABC TRANSPORTER PERMEASE PROTEIN NUPP"/>
    <property type="match status" value="1"/>
</dbReference>
<feature type="transmembrane region" description="Helical" evidence="6">
    <location>
        <begin position="12"/>
        <end position="31"/>
    </location>
</feature>
<name>A0A9D1ETG9_9FIRM</name>
<keyword evidence="5 6" id="KW-0472">Membrane</keyword>
<dbReference type="GO" id="GO:0005886">
    <property type="term" value="C:plasma membrane"/>
    <property type="evidence" value="ECO:0007669"/>
    <property type="project" value="UniProtKB-SubCell"/>
</dbReference>
<dbReference type="PANTHER" id="PTHR47089">
    <property type="entry name" value="ABC TRANSPORTER, PERMEASE PROTEIN"/>
    <property type="match status" value="1"/>
</dbReference>
<reference evidence="7" key="2">
    <citation type="journal article" date="2021" name="PeerJ">
        <title>Extensive microbial diversity within the chicken gut microbiome revealed by metagenomics and culture.</title>
        <authorList>
            <person name="Gilroy R."/>
            <person name="Ravi A."/>
            <person name="Getino M."/>
            <person name="Pursley I."/>
            <person name="Horton D.L."/>
            <person name="Alikhan N.F."/>
            <person name="Baker D."/>
            <person name="Gharbi K."/>
            <person name="Hall N."/>
            <person name="Watson M."/>
            <person name="Adriaenssens E.M."/>
            <person name="Foster-Nyarko E."/>
            <person name="Jarju S."/>
            <person name="Secka A."/>
            <person name="Antonio M."/>
            <person name="Oren A."/>
            <person name="Chaudhuri R.R."/>
            <person name="La Ragione R."/>
            <person name="Hildebrand F."/>
            <person name="Pallen M.J."/>
        </authorList>
    </citation>
    <scope>NUCLEOTIDE SEQUENCE</scope>
    <source>
        <strain evidence="7">CHK190-19873</strain>
    </source>
</reference>
<feature type="transmembrane region" description="Helical" evidence="6">
    <location>
        <begin position="186"/>
        <end position="205"/>
    </location>
</feature>
<gene>
    <name evidence="7" type="ORF">IAB44_08465</name>
</gene>
<evidence type="ECO:0000256" key="6">
    <source>
        <dbReference type="SAM" id="Phobius"/>
    </source>
</evidence>
<feature type="transmembrane region" description="Helical" evidence="6">
    <location>
        <begin position="85"/>
        <end position="102"/>
    </location>
</feature>
<keyword evidence="4 6" id="KW-1133">Transmembrane helix</keyword>
<dbReference type="AlphaFoldDB" id="A0A9D1ETG9"/>
<reference evidence="7" key="1">
    <citation type="submission" date="2020-10" db="EMBL/GenBank/DDBJ databases">
        <authorList>
            <person name="Gilroy R."/>
        </authorList>
    </citation>
    <scope>NUCLEOTIDE SEQUENCE</scope>
    <source>
        <strain evidence="7">CHK190-19873</strain>
    </source>
</reference>
<comment type="subcellular location">
    <subcellularLocation>
        <location evidence="1">Cell membrane</location>
        <topology evidence="1">Multi-pass membrane protein</topology>
    </subcellularLocation>
</comment>
<keyword evidence="2" id="KW-1003">Cell membrane</keyword>
<accession>A0A9D1ETG9</accession>
<evidence type="ECO:0000313" key="8">
    <source>
        <dbReference type="Proteomes" id="UP000823935"/>
    </source>
</evidence>
<feature type="transmembrane region" description="Helical" evidence="6">
    <location>
        <begin position="108"/>
        <end position="128"/>
    </location>
</feature>
<feature type="transmembrane region" description="Helical" evidence="6">
    <location>
        <begin position="51"/>
        <end position="73"/>
    </location>
</feature>
<feature type="transmembrane region" description="Helical" evidence="6">
    <location>
        <begin position="285"/>
        <end position="304"/>
    </location>
</feature>
<evidence type="ECO:0000256" key="5">
    <source>
        <dbReference type="ARBA" id="ARBA00023136"/>
    </source>
</evidence>
<dbReference type="EMBL" id="DVIQ01000043">
    <property type="protein sequence ID" value="HIS31559.1"/>
    <property type="molecule type" value="Genomic_DNA"/>
</dbReference>
<feature type="transmembrane region" description="Helical" evidence="6">
    <location>
        <begin position="261"/>
        <end position="280"/>
    </location>
</feature>
<protein>
    <submittedName>
        <fullName evidence="7">ABC transporter permease</fullName>
    </submittedName>
</protein>
<dbReference type="CDD" id="cd06580">
    <property type="entry name" value="TM_PBP1_transp_TpRbsC_like"/>
    <property type="match status" value="1"/>
</dbReference>
<evidence type="ECO:0000256" key="3">
    <source>
        <dbReference type="ARBA" id="ARBA00022692"/>
    </source>
</evidence>
<feature type="transmembrane region" description="Helical" evidence="6">
    <location>
        <begin position="310"/>
        <end position="332"/>
    </location>
</feature>